<dbReference type="Proteomes" id="UP000029981">
    <property type="component" value="Chromosome 1"/>
</dbReference>
<dbReference type="AlphaFoldDB" id="A0A0A0M172"/>
<evidence type="ECO:0000313" key="1">
    <source>
        <dbReference type="EMBL" id="KGN65941.1"/>
    </source>
</evidence>
<dbReference type="Gramene" id="KGN65941">
    <property type="protein sequence ID" value="KGN65941"/>
    <property type="gene ID" value="Csa_1G540360"/>
</dbReference>
<reference evidence="1 2" key="3">
    <citation type="journal article" date="2010" name="BMC Genomics">
        <title>Transcriptome sequencing and comparative analysis of cucumber flowers with different sex types.</title>
        <authorList>
            <person name="Guo S."/>
            <person name="Zheng Y."/>
            <person name="Joung J.G."/>
            <person name="Liu S."/>
            <person name="Zhang Z."/>
            <person name="Crasta O.R."/>
            <person name="Sobral B.W."/>
            <person name="Xu Y."/>
            <person name="Huang S."/>
            <person name="Fei Z."/>
        </authorList>
    </citation>
    <scope>NUCLEOTIDE SEQUENCE [LARGE SCALE GENOMIC DNA]</scope>
    <source>
        <strain evidence="2">cv. 9930</strain>
    </source>
</reference>
<reference evidence="1 2" key="1">
    <citation type="journal article" date="2009" name="Nat. Genet.">
        <title>The genome of the cucumber, Cucumis sativus L.</title>
        <authorList>
            <person name="Huang S."/>
            <person name="Li R."/>
            <person name="Zhang Z."/>
            <person name="Li L."/>
            <person name="Gu X."/>
            <person name="Fan W."/>
            <person name="Lucas W.J."/>
            <person name="Wang X."/>
            <person name="Xie B."/>
            <person name="Ni P."/>
            <person name="Ren Y."/>
            <person name="Zhu H."/>
            <person name="Li J."/>
            <person name="Lin K."/>
            <person name="Jin W."/>
            <person name="Fei Z."/>
            <person name="Li G."/>
            <person name="Staub J."/>
            <person name="Kilian A."/>
            <person name="van der Vossen E.A."/>
            <person name="Wu Y."/>
            <person name="Guo J."/>
            <person name="He J."/>
            <person name="Jia Z."/>
            <person name="Ren Y."/>
            <person name="Tian G."/>
            <person name="Lu Y."/>
            <person name="Ruan J."/>
            <person name="Qian W."/>
            <person name="Wang M."/>
            <person name="Huang Q."/>
            <person name="Li B."/>
            <person name="Xuan Z."/>
            <person name="Cao J."/>
            <person name="Asan"/>
            <person name="Wu Z."/>
            <person name="Zhang J."/>
            <person name="Cai Q."/>
            <person name="Bai Y."/>
            <person name="Zhao B."/>
            <person name="Han Y."/>
            <person name="Li Y."/>
            <person name="Li X."/>
            <person name="Wang S."/>
            <person name="Shi Q."/>
            <person name="Liu S."/>
            <person name="Cho W.K."/>
            <person name="Kim J.Y."/>
            <person name="Xu Y."/>
            <person name="Heller-Uszynska K."/>
            <person name="Miao H."/>
            <person name="Cheng Z."/>
            <person name="Zhang S."/>
            <person name="Wu J."/>
            <person name="Yang Y."/>
            <person name="Kang H."/>
            <person name="Li M."/>
            <person name="Liang H."/>
            <person name="Ren X."/>
            <person name="Shi Z."/>
            <person name="Wen M."/>
            <person name="Jian M."/>
            <person name="Yang H."/>
            <person name="Zhang G."/>
            <person name="Yang Z."/>
            <person name="Chen R."/>
            <person name="Liu S."/>
            <person name="Li J."/>
            <person name="Ma L."/>
            <person name="Liu H."/>
            <person name="Zhou Y."/>
            <person name="Zhao J."/>
            <person name="Fang X."/>
            <person name="Li G."/>
            <person name="Fang L."/>
            <person name="Li Y."/>
            <person name="Liu D."/>
            <person name="Zheng H."/>
            <person name="Zhang Y."/>
            <person name="Qin N."/>
            <person name="Li Z."/>
            <person name="Yang G."/>
            <person name="Yang S."/>
            <person name="Bolund L."/>
            <person name="Kristiansen K."/>
            <person name="Zheng H."/>
            <person name="Li S."/>
            <person name="Zhang X."/>
            <person name="Yang H."/>
            <person name="Wang J."/>
            <person name="Sun R."/>
            <person name="Zhang B."/>
            <person name="Jiang S."/>
            <person name="Wang J."/>
            <person name="Du Y."/>
            <person name="Li S."/>
        </authorList>
    </citation>
    <scope>NUCLEOTIDE SEQUENCE [LARGE SCALE GENOMIC DNA]</scope>
    <source>
        <strain evidence="2">cv. 9930</strain>
    </source>
</reference>
<reference evidence="1 2" key="4">
    <citation type="journal article" date="2011" name="BMC Genomics">
        <title>RNA-Seq improves annotation of protein-coding genes in the cucumber genome.</title>
        <authorList>
            <person name="Li Z."/>
            <person name="Zhang Z."/>
            <person name="Yan P."/>
            <person name="Huang S."/>
            <person name="Fei Z."/>
            <person name="Lin K."/>
        </authorList>
    </citation>
    <scope>NUCLEOTIDE SEQUENCE [LARGE SCALE GENOMIC DNA]</scope>
    <source>
        <strain evidence="2">cv. 9930</strain>
    </source>
</reference>
<dbReference type="EMBL" id="CM002922">
    <property type="protein sequence ID" value="KGN65941.1"/>
    <property type="molecule type" value="Genomic_DNA"/>
</dbReference>
<accession>A0A0A0M172</accession>
<name>A0A0A0M172_CUCSA</name>
<proteinExistence type="predicted"/>
<sequence>MHQQNLQNISDVSIPMQNVMSGRALTMLRHGRPKLLPDGVYVDRRSTSEKHCPV</sequence>
<gene>
    <name evidence="1" type="ORF">Csa_1G540360</name>
</gene>
<reference evidence="1 2" key="2">
    <citation type="journal article" date="2009" name="PLoS ONE">
        <title>An integrated genetic and cytogenetic map of the cucumber genome.</title>
        <authorList>
            <person name="Ren Y."/>
            <person name="Zhang Z."/>
            <person name="Liu J."/>
            <person name="Staub J.E."/>
            <person name="Han Y."/>
            <person name="Cheng Z."/>
            <person name="Li X."/>
            <person name="Lu J."/>
            <person name="Miao H."/>
            <person name="Kang H."/>
            <person name="Xie B."/>
            <person name="Gu X."/>
            <person name="Wang X."/>
            <person name="Du Y."/>
            <person name="Jin W."/>
            <person name="Huang S."/>
        </authorList>
    </citation>
    <scope>NUCLEOTIDE SEQUENCE [LARGE SCALE GENOMIC DNA]</scope>
    <source>
        <strain evidence="2">cv. 9930</strain>
    </source>
</reference>
<evidence type="ECO:0000313" key="2">
    <source>
        <dbReference type="Proteomes" id="UP000029981"/>
    </source>
</evidence>
<keyword evidence="2" id="KW-1185">Reference proteome</keyword>
<organism evidence="1 2">
    <name type="scientific">Cucumis sativus</name>
    <name type="common">Cucumber</name>
    <dbReference type="NCBI Taxonomy" id="3659"/>
    <lineage>
        <taxon>Eukaryota</taxon>
        <taxon>Viridiplantae</taxon>
        <taxon>Streptophyta</taxon>
        <taxon>Embryophyta</taxon>
        <taxon>Tracheophyta</taxon>
        <taxon>Spermatophyta</taxon>
        <taxon>Magnoliopsida</taxon>
        <taxon>eudicotyledons</taxon>
        <taxon>Gunneridae</taxon>
        <taxon>Pentapetalae</taxon>
        <taxon>rosids</taxon>
        <taxon>fabids</taxon>
        <taxon>Cucurbitales</taxon>
        <taxon>Cucurbitaceae</taxon>
        <taxon>Benincaseae</taxon>
        <taxon>Cucumis</taxon>
    </lineage>
</organism>
<protein>
    <submittedName>
        <fullName evidence="1">Uncharacterized protein</fullName>
    </submittedName>
</protein>